<dbReference type="InterPro" id="IPR004360">
    <property type="entry name" value="Glyas_Fos-R_dOase_dom"/>
</dbReference>
<keyword evidence="7" id="KW-1185">Reference proteome</keyword>
<name>A0ABV1EMR0_9FIRM</name>
<evidence type="ECO:0000313" key="6">
    <source>
        <dbReference type="EMBL" id="MEQ2455879.1"/>
    </source>
</evidence>
<dbReference type="InterPro" id="IPR029068">
    <property type="entry name" value="Glyas_Bleomycin-R_OHBP_Dase"/>
</dbReference>
<sequence length="122" mass="14509">MLQFNHFNFNVLDLERSLAFYRQALELEVVEEKQAGDGSFRLVYLGDGETGFRLELTWLRERTEPYDLGEQEYHLAFLTDRYEELLERHKAMGCVCFENPEMGIYFIEDPDGYWIEIVPVRS</sequence>
<dbReference type="PANTHER" id="PTHR46036:SF5">
    <property type="entry name" value="LACTOYLGLUTATHIONE LYASE"/>
    <property type="match status" value="1"/>
</dbReference>
<dbReference type="SUPFAM" id="SSF54593">
    <property type="entry name" value="Glyoxalase/Bleomycin resistance protein/Dihydroxybiphenyl dioxygenase"/>
    <property type="match status" value="1"/>
</dbReference>
<dbReference type="InterPro" id="IPR037523">
    <property type="entry name" value="VOC_core"/>
</dbReference>
<evidence type="ECO:0000256" key="4">
    <source>
        <dbReference type="ARBA" id="ARBA00033298"/>
    </source>
</evidence>
<comment type="caution">
    <text evidence="6">The sequence shown here is derived from an EMBL/GenBank/DDBJ whole genome shotgun (WGS) entry which is preliminary data.</text>
</comment>
<dbReference type="RefSeq" id="WP_349139478.1">
    <property type="nucleotide sequence ID" value="NZ_JBBMFT010000002.1"/>
</dbReference>
<feature type="domain" description="VOC" evidence="5">
    <location>
        <begin position="3"/>
        <end position="120"/>
    </location>
</feature>
<evidence type="ECO:0000259" key="5">
    <source>
        <dbReference type="PROSITE" id="PS51819"/>
    </source>
</evidence>
<accession>A0ABV1EMR0</accession>
<dbReference type="PROSITE" id="PS51819">
    <property type="entry name" value="VOC"/>
    <property type="match status" value="1"/>
</dbReference>
<dbReference type="EMBL" id="JBBMFT010000002">
    <property type="protein sequence ID" value="MEQ2455879.1"/>
    <property type="molecule type" value="Genomic_DNA"/>
</dbReference>
<dbReference type="Proteomes" id="UP001440599">
    <property type="component" value="Unassembled WGS sequence"/>
</dbReference>
<evidence type="ECO:0000313" key="7">
    <source>
        <dbReference type="Proteomes" id="UP001440599"/>
    </source>
</evidence>
<reference evidence="6 7" key="1">
    <citation type="submission" date="2024-03" db="EMBL/GenBank/DDBJ databases">
        <title>Human intestinal bacterial collection.</title>
        <authorList>
            <person name="Pauvert C."/>
            <person name="Hitch T.C.A."/>
            <person name="Clavel T."/>
        </authorList>
    </citation>
    <scope>NUCLEOTIDE SEQUENCE [LARGE SCALE GENOMIC DNA]</scope>
    <source>
        <strain evidence="6 7">CLA-AP-H34</strain>
    </source>
</reference>
<evidence type="ECO:0000256" key="1">
    <source>
        <dbReference type="ARBA" id="ARBA00030291"/>
    </source>
</evidence>
<protein>
    <recommendedName>
        <fullName evidence="2">Aldoketomutase</fullName>
    </recommendedName>
    <alternativeName>
        <fullName evidence="1">Ketone-aldehyde mutase</fullName>
    </alternativeName>
    <alternativeName>
        <fullName evidence="3">Methylglyoxalase</fullName>
    </alternativeName>
    <alternativeName>
        <fullName evidence="4">S-D-lactoylglutathione methylglyoxal lyase</fullName>
    </alternativeName>
</protein>
<dbReference type="PANTHER" id="PTHR46036">
    <property type="entry name" value="LACTOYLGLUTATHIONE LYASE"/>
    <property type="match status" value="1"/>
</dbReference>
<gene>
    <name evidence="6" type="ORF">WMO45_05035</name>
</gene>
<evidence type="ECO:0000256" key="2">
    <source>
        <dbReference type="ARBA" id="ARBA00030892"/>
    </source>
</evidence>
<evidence type="ECO:0000256" key="3">
    <source>
        <dbReference type="ARBA" id="ARBA00032460"/>
    </source>
</evidence>
<proteinExistence type="predicted"/>
<dbReference type="Pfam" id="PF00903">
    <property type="entry name" value="Glyoxalase"/>
    <property type="match status" value="1"/>
</dbReference>
<organism evidence="6 7">
    <name type="scientific">Flavonifractor hominis</name>
    <dbReference type="NCBI Taxonomy" id="3133178"/>
    <lineage>
        <taxon>Bacteria</taxon>
        <taxon>Bacillati</taxon>
        <taxon>Bacillota</taxon>
        <taxon>Clostridia</taxon>
        <taxon>Eubacteriales</taxon>
        <taxon>Oscillospiraceae</taxon>
        <taxon>Flavonifractor</taxon>
    </lineage>
</organism>
<dbReference type="Gene3D" id="3.10.180.10">
    <property type="entry name" value="2,3-Dihydroxybiphenyl 1,2-Dioxygenase, domain 1"/>
    <property type="match status" value="1"/>
</dbReference>